<comment type="caution">
    <text evidence="2">The sequence shown here is derived from an EMBL/GenBank/DDBJ whole genome shotgun (WGS) entry which is preliminary data.</text>
</comment>
<evidence type="ECO:0000256" key="1">
    <source>
        <dbReference type="SAM" id="MobiDB-lite"/>
    </source>
</evidence>
<dbReference type="RefSeq" id="WP_026935981.1">
    <property type="nucleotide sequence ID" value="NZ_CP028426.1"/>
</dbReference>
<accession>A0ABT7C4H8</accession>
<protein>
    <submittedName>
        <fullName evidence="2">Antitoxin protein</fullName>
    </submittedName>
</protein>
<dbReference type="InterPro" id="IPR028037">
    <property type="entry name" value="Antitoxin_Rv0909/MT0933"/>
</dbReference>
<sequence length="67" mass="7026">MVDFGKIGEQLGDAAKNVDPQQAEQAINQVAEGAKNATGGKYDEQIDGAADKLGEMFNQGDQDANAK</sequence>
<organism evidence="2 3">
    <name type="scientific">Gulosibacter molinativorax</name>
    <dbReference type="NCBI Taxonomy" id="256821"/>
    <lineage>
        <taxon>Bacteria</taxon>
        <taxon>Bacillati</taxon>
        <taxon>Actinomycetota</taxon>
        <taxon>Actinomycetes</taxon>
        <taxon>Micrococcales</taxon>
        <taxon>Microbacteriaceae</taxon>
        <taxon>Gulosibacter</taxon>
    </lineage>
</organism>
<dbReference type="Pfam" id="PF14013">
    <property type="entry name" value="MT0933_antitox"/>
    <property type="match status" value="1"/>
</dbReference>
<reference evidence="2" key="1">
    <citation type="submission" date="2018-03" db="EMBL/GenBank/DDBJ databases">
        <authorList>
            <person name="Nunes O.C."/>
            <person name="Lopes A.R."/>
            <person name="Froufe H."/>
            <person name="Munoz-Merida A."/>
            <person name="Barroso C."/>
            <person name="Egas C."/>
        </authorList>
    </citation>
    <scope>NUCLEOTIDE SEQUENCE</scope>
    <source>
        <strain evidence="2">ON4</strain>
    </source>
</reference>
<proteinExistence type="predicted"/>
<name>A0ABT7C4H8_9MICO</name>
<evidence type="ECO:0000313" key="2">
    <source>
        <dbReference type="EMBL" id="MDJ1370118.1"/>
    </source>
</evidence>
<keyword evidence="3" id="KW-1185">Reference proteome</keyword>
<dbReference type="EMBL" id="PXVD01000002">
    <property type="protein sequence ID" value="MDJ1370118.1"/>
    <property type="molecule type" value="Genomic_DNA"/>
</dbReference>
<evidence type="ECO:0000313" key="3">
    <source>
        <dbReference type="Proteomes" id="UP001170379"/>
    </source>
</evidence>
<reference evidence="2" key="2">
    <citation type="journal article" date="2022" name="Sci. Rep.">
        <title>In silico prediction of the enzymes involved in the degradation of the herbicide molinate by Gulosibacter molinativorax ON4T.</title>
        <authorList>
            <person name="Lopes A.R."/>
            <person name="Bunin E."/>
            <person name="Viana A.T."/>
            <person name="Froufe H."/>
            <person name="Munoz-Merida A."/>
            <person name="Pinho D."/>
            <person name="Figueiredo J."/>
            <person name="Barroso C."/>
            <person name="Vaz-Moreira I."/>
            <person name="Bellanger X."/>
            <person name="Egas C."/>
            <person name="Nunes O.C."/>
        </authorList>
    </citation>
    <scope>NUCLEOTIDE SEQUENCE</scope>
    <source>
        <strain evidence="2">ON4</strain>
    </source>
</reference>
<dbReference type="Proteomes" id="UP001170379">
    <property type="component" value="Unassembled WGS sequence"/>
</dbReference>
<gene>
    <name evidence="2" type="ORF">C7K25_01815</name>
</gene>
<feature type="region of interest" description="Disordered" evidence="1">
    <location>
        <begin position="1"/>
        <end position="22"/>
    </location>
</feature>